<dbReference type="SUPFAM" id="SSF48452">
    <property type="entry name" value="TPR-like"/>
    <property type="match status" value="1"/>
</dbReference>
<keyword evidence="1" id="KW-0677">Repeat</keyword>
<dbReference type="Proteomes" id="UP000554482">
    <property type="component" value="Unassembled WGS sequence"/>
</dbReference>
<dbReference type="AlphaFoldDB" id="A0A7J6VFF8"/>
<evidence type="ECO:0000256" key="2">
    <source>
        <dbReference type="ARBA" id="ARBA00022803"/>
    </source>
</evidence>
<keyword evidence="4" id="KW-1185">Reference proteome</keyword>
<keyword evidence="2" id="KW-0802">TPR repeat</keyword>
<name>A0A7J6VFF8_THATH</name>
<dbReference type="InterPro" id="IPR011990">
    <property type="entry name" value="TPR-like_helical_dom_sf"/>
</dbReference>
<dbReference type="Gene3D" id="1.25.40.10">
    <property type="entry name" value="Tetratricopeptide repeat domain"/>
    <property type="match status" value="1"/>
</dbReference>
<gene>
    <name evidence="3" type="ORF">FRX31_026574</name>
</gene>
<evidence type="ECO:0000313" key="3">
    <source>
        <dbReference type="EMBL" id="KAF5183839.1"/>
    </source>
</evidence>
<evidence type="ECO:0000256" key="1">
    <source>
        <dbReference type="ARBA" id="ARBA00022737"/>
    </source>
</evidence>
<reference evidence="3 4" key="1">
    <citation type="submission" date="2020-06" db="EMBL/GenBank/DDBJ databases">
        <title>Transcriptomic and genomic resources for Thalictrum thalictroides and T. hernandezii: Facilitating candidate gene discovery in an emerging model plant lineage.</title>
        <authorList>
            <person name="Arias T."/>
            <person name="Riano-Pachon D.M."/>
            <person name="Di Stilio V.S."/>
        </authorList>
    </citation>
    <scope>NUCLEOTIDE SEQUENCE [LARGE SCALE GENOMIC DNA]</scope>
    <source>
        <strain evidence="4">cv. WT478/WT964</strain>
        <tissue evidence="3">Leaves</tissue>
    </source>
</reference>
<organism evidence="3 4">
    <name type="scientific">Thalictrum thalictroides</name>
    <name type="common">Rue-anemone</name>
    <name type="synonym">Anemone thalictroides</name>
    <dbReference type="NCBI Taxonomy" id="46969"/>
    <lineage>
        <taxon>Eukaryota</taxon>
        <taxon>Viridiplantae</taxon>
        <taxon>Streptophyta</taxon>
        <taxon>Embryophyta</taxon>
        <taxon>Tracheophyta</taxon>
        <taxon>Spermatophyta</taxon>
        <taxon>Magnoliopsida</taxon>
        <taxon>Ranunculales</taxon>
        <taxon>Ranunculaceae</taxon>
        <taxon>Thalictroideae</taxon>
        <taxon>Thalictrum</taxon>
    </lineage>
</organism>
<protein>
    <submittedName>
        <fullName evidence="3">Uncharacterized protein</fullName>
    </submittedName>
</protein>
<dbReference type="OrthoDB" id="2423701at2759"/>
<proteinExistence type="predicted"/>
<evidence type="ECO:0000313" key="4">
    <source>
        <dbReference type="Proteomes" id="UP000554482"/>
    </source>
</evidence>
<dbReference type="PANTHER" id="PTHR22904">
    <property type="entry name" value="TPR REPEAT CONTAINING PROTEIN"/>
    <property type="match status" value="1"/>
</dbReference>
<sequence>MSENSSSPAAEADKLKDEGNDFFKAGNYLKAAALYTQAIKKDSSNATLYRRSRDAQSMIKQRHGTEQARESGDNLRLIRRKRRNQGRPGELRPAHYKWSSVYIDASGTGMDGRVEGEERGS</sequence>
<dbReference type="EMBL" id="JABWDY010032889">
    <property type="protein sequence ID" value="KAF5183839.1"/>
    <property type="molecule type" value="Genomic_DNA"/>
</dbReference>
<comment type="caution">
    <text evidence="3">The sequence shown here is derived from an EMBL/GenBank/DDBJ whole genome shotgun (WGS) entry which is preliminary data.</text>
</comment>
<dbReference type="PANTHER" id="PTHR22904:SF523">
    <property type="entry name" value="STRESS-INDUCED-PHOSPHOPROTEIN 1"/>
    <property type="match status" value="1"/>
</dbReference>
<accession>A0A7J6VFF8</accession>
<dbReference type="GO" id="GO:0051879">
    <property type="term" value="F:Hsp90 protein binding"/>
    <property type="evidence" value="ECO:0007669"/>
    <property type="project" value="TreeGrafter"/>
</dbReference>